<dbReference type="EMBL" id="WNXD01000001">
    <property type="protein sequence ID" value="MBB2145300.1"/>
    <property type="molecule type" value="Genomic_DNA"/>
</dbReference>
<proteinExistence type="predicted"/>
<evidence type="ECO:0000313" key="3">
    <source>
        <dbReference type="EMBL" id="MBB2145300.1"/>
    </source>
</evidence>
<name>A0A923DY91_9SPHI</name>
<evidence type="ECO:0000256" key="1">
    <source>
        <dbReference type="SAM" id="Phobius"/>
    </source>
</evidence>
<comment type="caution">
    <text evidence="3">The sequence shown here is derived from an EMBL/GenBank/DDBJ whole genome shotgun (WGS) entry which is preliminary data.</text>
</comment>
<dbReference type="Proteomes" id="UP000601055">
    <property type="component" value="Unassembled WGS sequence"/>
</dbReference>
<keyword evidence="4" id="KW-1185">Reference proteome</keyword>
<evidence type="ECO:0000313" key="4">
    <source>
        <dbReference type="Proteomes" id="UP000601055"/>
    </source>
</evidence>
<dbReference type="NCBIfam" id="NF033630">
    <property type="entry name" value="SLATT_6"/>
    <property type="match status" value="1"/>
</dbReference>
<feature type="transmembrane region" description="Helical" evidence="1">
    <location>
        <begin position="71"/>
        <end position="88"/>
    </location>
</feature>
<reference evidence="3" key="1">
    <citation type="submission" date="2019-11" db="EMBL/GenBank/DDBJ databases">
        <title>Description of Pedobacter sp. LMG 31464T.</title>
        <authorList>
            <person name="Carlier A."/>
            <person name="Qi S."/>
            <person name="Vandamme P."/>
        </authorList>
    </citation>
    <scope>NUCLEOTIDE SEQUENCE</scope>
    <source>
        <strain evidence="3">LMG 31464</strain>
    </source>
</reference>
<keyword evidence="1" id="KW-0472">Membrane</keyword>
<accession>A0A923DY91</accession>
<evidence type="ECO:0000259" key="2">
    <source>
        <dbReference type="Pfam" id="PF18169"/>
    </source>
</evidence>
<feature type="transmembrane region" description="Helical" evidence="1">
    <location>
        <begin position="186"/>
        <end position="205"/>
    </location>
</feature>
<protein>
    <submittedName>
        <fullName evidence="3">SLATT domain-containing protein</fullName>
    </submittedName>
</protein>
<sequence length="208" mass="24695">MGYNYLKFEKLTKDDFLRNLATNGFNIGFGAKKNFASYDIINKLPSWVGFISLGVGVIQMAYEHMRFNKELSILMIIVGIAILYADSFKSKLEEYEIEGIRLTKIFNRLRDMYYIVKADSNFLYNNYENDYQALLNEYYIHTISKQVFMSQWHAHFKFFYEMQIDWVDEQLKFKFFKDKFPNSLKAFFLILAVIFLTIYISNGLCSNI</sequence>
<gene>
    <name evidence="3" type="ORF">GM921_07390</name>
</gene>
<dbReference type="AlphaFoldDB" id="A0A923DY91"/>
<feature type="transmembrane region" description="Helical" evidence="1">
    <location>
        <begin position="44"/>
        <end position="62"/>
    </location>
</feature>
<dbReference type="Pfam" id="PF18169">
    <property type="entry name" value="SLATT_6"/>
    <property type="match status" value="1"/>
</dbReference>
<dbReference type="InterPro" id="IPR041119">
    <property type="entry name" value="SLATT_6"/>
</dbReference>
<organism evidence="3 4">
    <name type="scientific">Pedobacter planticolens</name>
    <dbReference type="NCBI Taxonomy" id="2679964"/>
    <lineage>
        <taxon>Bacteria</taxon>
        <taxon>Pseudomonadati</taxon>
        <taxon>Bacteroidota</taxon>
        <taxon>Sphingobacteriia</taxon>
        <taxon>Sphingobacteriales</taxon>
        <taxon>Sphingobacteriaceae</taxon>
        <taxon>Pedobacter</taxon>
    </lineage>
</organism>
<keyword evidence="1" id="KW-0812">Transmembrane</keyword>
<keyword evidence="1" id="KW-1133">Transmembrane helix</keyword>
<feature type="domain" description="SMODS and SLOG-associating 2TM effector" evidence="2">
    <location>
        <begin position="12"/>
        <end position="187"/>
    </location>
</feature>